<organism evidence="1 2">
    <name type="scientific">Methanosarcina barkeri str. Wiesmoor</name>
    <dbReference type="NCBI Taxonomy" id="1434109"/>
    <lineage>
        <taxon>Archaea</taxon>
        <taxon>Methanobacteriati</taxon>
        <taxon>Methanobacteriota</taxon>
        <taxon>Stenosarchaea group</taxon>
        <taxon>Methanomicrobia</taxon>
        <taxon>Methanosarcinales</taxon>
        <taxon>Methanosarcinaceae</taxon>
        <taxon>Methanosarcina</taxon>
    </lineage>
</organism>
<name>A0A0E3QJY5_METBA</name>
<dbReference type="HOGENOM" id="CLU_3282820_0_0_2"/>
<accession>A0A0E3QJY5</accession>
<dbReference type="EMBL" id="CP009526">
    <property type="protein sequence ID" value="AKB50422.1"/>
    <property type="molecule type" value="Genomic_DNA"/>
</dbReference>
<dbReference type="KEGG" id="mbw:MSBRW_1169"/>
<proteinExistence type="predicted"/>
<sequence>MKQITDTFIKSNNISVKKYISEKHLDSCFQTKTHCVIFLY</sequence>
<protein>
    <submittedName>
        <fullName evidence="1">Mobile element protein</fullName>
    </submittedName>
</protein>
<dbReference type="Proteomes" id="UP000033038">
    <property type="component" value="Chromosome"/>
</dbReference>
<gene>
    <name evidence="1" type="ORF">MSBRW_1169</name>
</gene>
<evidence type="ECO:0000313" key="1">
    <source>
        <dbReference type="EMBL" id="AKB50422.1"/>
    </source>
</evidence>
<evidence type="ECO:0000313" key="2">
    <source>
        <dbReference type="Proteomes" id="UP000033038"/>
    </source>
</evidence>
<dbReference type="AlphaFoldDB" id="A0A0E3QJY5"/>
<reference evidence="1 2" key="1">
    <citation type="submission" date="2014-07" db="EMBL/GenBank/DDBJ databases">
        <title>Methanogenic archaea and the global carbon cycle.</title>
        <authorList>
            <person name="Henriksen J.R."/>
            <person name="Luke J."/>
            <person name="Reinhart S."/>
            <person name="Benedict M.N."/>
            <person name="Youngblut N.D."/>
            <person name="Metcalf M.E."/>
            <person name="Whitaker R.J."/>
            <person name="Metcalf W.W."/>
        </authorList>
    </citation>
    <scope>NUCLEOTIDE SEQUENCE [LARGE SCALE GENOMIC DNA]</scope>
    <source>
        <strain evidence="1 2">Wiesmoor</strain>
    </source>
</reference>